<dbReference type="PANTHER" id="PTHR11265:SF0">
    <property type="entry name" value="12S RRNA N4-METHYLCYTIDINE METHYLTRANSFERASE"/>
    <property type="match status" value="1"/>
</dbReference>
<evidence type="ECO:0000256" key="2">
    <source>
        <dbReference type="ARBA" id="ARBA00022603"/>
    </source>
</evidence>
<organism evidence="5 6">
    <name type="scientific">Jimgerdemannia flammicorona</name>
    <dbReference type="NCBI Taxonomy" id="994334"/>
    <lineage>
        <taxon>Eukaryota</taxon>
        <taxon>Fungi</taxon>
        <taxon>Fungi incertae sedis</taxon>
        <taxon>Mucoromycota</taxon>
        <taxon>Mucoromycotina</taxon>
        <taxon>Endogonomycetes</taxon>
        <taxon>Endogonales</taxon>
        <taxon>Endogonaceae</taxon>
        <taxon>Jimgerdemannia</taxon>
    </lineage>
</organism>
<dbReference type="OrthoDB" id="16290at2759"/>
<comment type="similarity">
    <text evidence="1">Belongs to the methyltransferase superfamily. RsmH family.</text>
</comment>
<dbReference type="GO" id="GO:0071424">
    <property type="term" value="F:rRNA (cytosine-N4-)-methyltransferase activity"/>
    <property type="evidence" value="ECO:0007669"/>
    <property type="project" value="TreeGrafter"/>
</dbReference>
<evidence type="ECO:0000313" key="6">
    <source>
        <dbReference type="Proteomes" id="UP000268093"/>
    </source>
</evidence>
<dbReference type="AlphaFoldDB" id="A0A433D1N0"/>
<dbReference type="EMBL" id="RBNI01008384">
    <property type="protein sequence ID" value="RUP44745.1"/>
    <property type="molecule type" value="Genomic_DNA"/>
</dbReference>
<protein>
    <submittedName>
        <fullName evidence="5">Ribosomal RNA small subunit methyltransferase H</fullName>
    </submittedName>
</protein>
<dbReference type="Pfam" id="PF01795">
    <property type="entry name" value="Methyltransf_5"/>
    <property type="match status" value="2"/>
</dbReference>
<keyword evidence="6" id="KW-1185">Reference proteome</keyword>
<sequence>MSKFCALRGLATSSRPYTAVHIPVLLREALQLLQPRSGETYCDATFGDGGYTKALLGACVGPRQPLPRLEDSESCDCKVVAIDQDPMAIEKARSLVDTGGYRGRLFPILGRFGHASRLVKEHLKWSQPCFDGMVFDIGVSNGQLETPSRGFSYRFDGPLDMRMFSRGDVNAAALSSDETQEEARLLKKTITAYQVVNYFSQEQIADIIYQYGGERLSRKIAAAIIQARKKKPISTTSELAVIVQEAVPAPRWKRGDDEMLRNSAARTFQAIRMHVNDELEQLRSGLRATEHLLHPGGRLLVVTFHSLEDRMVKNFMHRCSGKRSIEDTDRPTSQFSIKRAAHRQHRRADALEFEKPALSEIESSQWAAEPSFELLNRKVVKADEDERGVNPRSRSAKLRGATRTVNEPVMPFGPLV</sequence>
<keyword evidence="4" id="KW-0949">S-adenosyl-L-methionine</keyword>
<dbReference type="GO" id="GO:0070475">
    <property type="term" value="P:rRNA base methylation"/>
    <property type="evidence" value="ECO:0007669"/>
    <property type="project" value="TreeGrafter"/>
</dbReference>
<dbReference type="SUPFAM" id="SSF53335">
    <property type="entry name" value="S-adenosyl-L-methionine-dependent methyltransferases"/>
    <property type="match status" value="1"/>
</dbReference>
<evidence type="ECO:0000256" key="4">
    <source>
        <dbReference type="ARBA" id="ARBA00022691"/>
    </source>
</evidence>
<dbReference type="InterPro" id="IPR029063">
    <property type="entry name" value="SAM-dependent_MTases_sf"/>
</dbReference>
<name>A0A433D1N0_9FUNG</name>
<dbReference type="Gene3D" id="3.40.50.150">
    <property type="entry name" value="Vaccinia Virus protein VP39"/>
    <property type="match status" value="1"/>
</dbReference>
<comment type="caution">
    <text evidence="5">The sequence shown here is derived from an EMBL/GenBank/DDBJ whole genome shotgun (WGS) entry which is preliminary data.</text>
</comment>
<keyword evidence="3 5" id="KW-0808">Transferase</keyword>
<dbReference type="Proteomes" id="UP000268093">
    <property type="component" value="Unassembled WGS sequence"/>
</dbReference>
<dbReference type="Gene3D" id="1.10.150.170">
    <property type="entry name" value="Putative methyltransferase TM0872, insert domain"/>
    <property type="match status" value="1"/>
</dbReference>
<evidence type="ECO:0000256" key="3">
    <source>
        <dbReference type="ARBA" id="ARBA00022679"/>
    </source>
</evidence>
<dbReference type="SUPFAM" id="SSF81799">
    <property type="entry name" value="Putative methyltransferase TM0872, insert domain"/>
    <property type="match status" value="1"/>
</dbReference>
<dbReference type="PANTHER" id="PTHR11265">
    <property type="entry name" value="S-ADENOSYL-METHYLTRANSFERASE MRAW"/>
    <property type="match status" value="1"/>
</dbReference>
<evidence type="ECO:0000313" key="5">
    <source>
        <dbReference type="EMBL" id="RUP44745.1"/>
    </source>
</evidence>
<accession>A0A433D1N0</accession>
<proteinExistence type="inferred from homology"/>
<keyword evidence="2 5" id="KW-0489">Methyltransferase</keyword>
<dbReference type="InterPro" id="IPR023397">
    <property type="entry name" value="SAM-dep_MeTrfase_MraW_recog"/>
</dbReference>
<evidence type="ECO:0000256" key="1">
    <source>
        <dbReference type="ARBA" id="ARBA00010396"/>
    </source>
</evidence>
<reference evidence="5 6" key="1">
    <citation type="journal article" date="2018" name="New Phytol.">
        <title>Phylogenomics of Endogonaceae and evolution of mycorrhizas within Mucoromycota.</title>
        <authorList>
            <person name="Chang Y."/>
            <person name="Desiro A."/>
            <person name="Na H."/>
            <person name="Sandor L."/>
            <person name="Lipzen A."/>
            <person name="Clum A."/>
            <person name="Barry K."/>
            <person name="Grigoriev I.V."/>
            <person name="Martin F.M."/>
            <person name="Stajich J.E."/>
            <person name="Smith M.E."/>
            <person name="Bonito G."/>
            <person name="Spatafora J.W."/>
        </authorList>
    </citation>
    <scope>NUCLEOTIDE SEQUENCE [LARGE SCALE GENOMIC DNA]</scope>
    <source>
        <strain evidence="5 6">GMNB39</strain>
    </source>
</reference>
<dbReference type="HAMAP" id="MF_01007">
    <property type="entry name" value="16SrRNA_methyltr_H"/>
    <property type="match status" value="1"/>
</dbReference>
<gene>
    <name evidence="5" type="ORF">BC936DRAFT_149054</name>
</gene>
<dbReference type="InterPro" id="IPR002903">
    <property type="entry name" value="RsmH"/>
</dbReference>